<name>A0AAJ0EVF3_9PEZI</name>
<sequence>MVASSSGFGLTGSSEEYSGFRPVIRIILETCLEPSSLCIHLLFLVPREHSRNSNYSQTDITTQSATNDPIPIAQVELLLAAVDPVGVDEGVGGVIRVTSTGGMEGILEESAEEILRVAREVAKRSVLGEEAADEVIILPSTIYTPFPAIQLIEAF</sequence>
<reference evidence="1" key="1">
    <citation type="submission" date="2021-06" db="EMBL/GenBank/DDBJ databases">
        <title>Comparative genomics, transcriptomics and evolutionary studies reveal genomic signatures of adaptation to plant cell wall in hemibiotrophic fungi.</title>
        <authorList>
            <consortium name="DOE Joint Genome Institute"/>
            <person name="Baroncelli R."/>
            <person name="Diaz J.F."/>
            <person name="Benocci T."/>
            <person name="Peng M."/>
            <person name="Battaglia E."/>
            <person name="Haridas S."/>
            <person name="Andreopoulos W."/>
            <person name="Labutti K."/>
            <person name="Pangilinan J."/>
            <person name="Floch G.L."/>
            <person name="Makela M.R."/>
            <person name="Henrissat B."/>
            <person name="Grigoriev I.V."/>
            <person name="Crouch J.A."/>
            <person name="De Vries R.P."/>
            <person name="Sukno S.A."/>
            <person name="Thon M.R."/>
        </authorList>
    </citation>
    <scope>NUCLEOTIDE SEQUENCE</scope>
    <source>
        <strain evidence="1">CBS 193.32</strain>
    </source>
</reference>
<dbReference type="Proteomes" id="UP001224890">
    <property type="component" value="Unassembled WGS sequence"/>
</dbReference>
<dbReference type="GeneID" id="85456722"/>
<gene>
    <name evidence="1" type="ORF">BDP55DRAFT_630758</name>
</gene>
<accession>A0AAJ0EVF3</accession>
<proteinExistence type="predicted"/>
<dbReference type="AlphaFoldDB" id="A0AAJ0EVF3"/>
<evidence type="ECO:0000313" key="2">
    <source>
        <dbReference type="Proteomes" id="UP001224890"/>
    </source>
</evidence>
<protein>
    <submittedName>
        <fullName evidence="1">Uncharacterized protein</fullName>
    </submittedName>
</protein>
<organism evidence="1 2">
    <name type="scientific">Colletotrichum godetiae</name>
    <dbReference type="NCBI Taxonomy" id="1209918"/>
    <lineage>
        <taxon>Eukaryota</taxon>
        <taxon>Fungi</taxon>
        <taxon>Dikarya</taxon>
        <taxon>Ascomycota</taxon>
        <taxon>Pezizomycotina</taxon>
        <taxon>Sordariomycetes</taxon>
        <taxon>Hypocreomycetidae</taxon>
        <taxon>Glomerellales</taxon>
        <taxon>Glomerellaceae</taxon>
        <taxon>Colletotrichum</taxon>
        <taxon>Colletotrichum acutatum species complex</taxon>
    </lineage>
</organism>
<dbReference type="RefSeq" id="XP_060431260.1">
    <property type="nucleotide sequence ID" value="XM_060572196.1"/>
</dbReference>
<comment type="caution">
    <text evidence="1">The sequence shown here is derived from an EMBL/GenBank/DDBJ whole genome shotgun (WGS) entry which is preliminary data.</text>
</comment>
<evidence type="ECO:0000313" key="1">
    <source>
        <dbReference type="EMBL" id="KAK1687565.1"/>
    </source>
</evidence>
<dbReference type="EMBL" id="JAHMHR010000015">
    <property type="protein sequence ID" value="KAK1687565.1"/>
    <property type="molecule type" value="Genomic_DNA"/>
</dbReference>
<keyword evidence="2" id="KW-1185">Reference proteome</keyword>